<comment type="subcellular location">
    <subcellularLocation>
        <location evidence="1">Cell membrane</location>
        <topology evidence="1">Single-pass membrane protein</topology>
    </subcellularLocation>
    <subcellularLocation>
        <location evidence="2">Endoplasmic reticulum membrane</location>
    </subcellularLocation>
</comment>
<evidence type="ECO:0000256" key="8">
    <source>
        <dbReference type="ARBA" id="ARBA00024360"/>
    </source>
</evidence>
<evidence type="ECO:0000256" key="2">
    <source>
        <dbReference type="ARBA" id="ARBA00004586"/>
    </source>
</evidence>
<evidence type="ECO:0000259" key="12">
    <source>
        <dbReference type="Pfam" id="PF06974"/>
    </source>
</evidence>
<comment type="catalytic activity">
    <reaction evidence="10">
        <text>an acyl-CoA + a 1,2-diacyl-sn-glycerol = a triacyl-sn-glycerol + CoA</text>
        <dbReference type="Rhea" id="RHEA:10868"/>
        <dbReference type="ChEBI" id="CHEBI:17815"/>
        <dbReference type="ChEBI" id="CHEBI:57287"/>
        <dbReference type="ChEBI" id="CHEBI:58342"/>
        <dbReference type="ChEBI" id="CHEBI:64615"/>
        <dbReference type="EC" id="2.3.1.20"/>
    </reaction>
</comment>
<reference evidence="13 14" key="1">
    <citation type="journal article" date="2023" name="G3 (Bethesda)">
        <title>A chromosome-length genome assembly and annotation of blackberry (Rubus argutus, cv. 'Hillquist').</title>
        <authorList>
            <person name="Bruna T."/>
            <person name="Aryal R."/>
            <person name="Dudchenko O."/>
            <person name="Sargent D.J."/>
            <person name="Mead D."/>
            <person name="Buti M."/>
            <person name="Cavallini A."/>
            <person name="Hytonen T."/>
            <person name="Andres J."/>
            <person name="Pham M."/>
            <person name="Weisz D."/>
            <person name="Mascagni F."/>
            <person name="Usai G."/>
            <person name="Natali L."/>
            <person name="Bassil N."/>
            <person name="Fernandez G.E."/>
            <person name="Lomsadze A."/>
            <person name="Armour M."/>
            <person name="Olukolu B."/>
            <person name="Poorten T."/>
            <person name="Britton C."/>
            <person name="Davik J."/>
            <person name="Ashrafi H."/>
            <person name="Aiden E.L."/>
            <person name="Borodovsky M."/>
            <person name="Worthington M."/>
        </authorList>
    </citation>
    <scope>NUCLEOTIDE SEQUENCE [LARGE SCALE GENOMIC DNA]</scope>
    <source>
        <strain evidence="13">PI 553951</strain>
    </source>
</reference>
<sequence>MSLESYGNYLDEYITKIAAETFPQSRPLWELHLFKYPTSQAAGHIIFKIHHAIGDGYSLMGALLSCTQNAHNPSLPITFPSLRGSNSETGSPRPRVFEFVPKLLSSVFYTAWDFSSSIFKSSRVVDDRTPIRSGIDGVEFRPMSLSTLTLSIEEMKLIKNKLGVTINDVLVGTIFLGTRMYMQEMNNEKSSNQNCTALVLLNTRLAAGYKSVQEMLVERNKSWGNRFVFLPVSVPKSNELSKPLNFVWEAHNIIKTRRTSLAWYLTSGLWDILTKLRGPHVIIF</sequence>
<comment type="similarity">
    <text evidence="8">In the N-terminal section; belongs to the long-chain O-acyltransferase family.</text>
</comment>
<dbReference type="PANTHER" id="PTHR31650">
    <property type="entry name" value="O-ACYLTRANSFERASE (WSD1-LIKE) FAMILY PROTEIN"/>
    <property type="match status" value="1"/>
</dbReference>
<evidence type="ECO:0000259" key="11">
    <source>
        <dbReference type="Pfam" id="PF03007"/>
    </source>
</evidence>
<dbReference type="EMBL" id="JBEDUW010000003">
    <property type="protein sequence ID" value="KAK9939531.1"/>
    <property type="molecule type" value="Genomic_DNA"/>
</dbReference>
<dbReference type="AlphaFoldDB" id="A0AAW1XT03"/>
<keyword evidence="5" id="KW-0808">Transferase</keyword>
<keyword evidence="7" id="KW-0012">Acyltransferase</keyword>
<proteinExistence type="inferred from homology"/>
<dbReference type="Pfam" id="PF06974">
    <property type="entry name" value="WS_DGAT_C"/>
    <property type="match status" value="1"/>
</dbReference>
<protein>
    <recommendedName>
        <fullName evidence="15">Diacylglycerol O-acyltransferase</fullName>
    </recommendedName>
</protein>
<keyword evidence="14" id="KW-1185">Reference proteome</keyword>
<evidence type="ECO:0008006" key="15">
    <source>
        <dbReference type="Google" id="ProtNLM"/>
    </source>
</evidence>
<dbReference type="Pfam" id="PF03007">
    <property type="entry name" value="WS_DGAT_cat"/>
    <property type="match status" value="1"/>
</dbReference>
<accession>A0AAW1XT03</accession>
<dbReference type="GO" id="GO:0019432">
    <property type="term" value="P:triglyceride biosynthetic process"/>
    <property type="evidence" value="ECO:0007669"/>
    <property type="project" value="TreeGrafter"/>
</dbReference>
<evidence type="ECO:0000256" key="4">
    <source>
        <dbReference type="ARBA" id="ARBA00005189"/>
    </source>
</evidence>
<dbReference type="InterPro" id="IPR045034">
    <property type="entry name" value="O-acyltransferase_WSD1-like"/>
</dbReference>
<organism evidence="13 14">
    <name type="scientific">Rubus argutus</name>
    <name type="common">Southern blackberry</name>
    <dbReference type="NCBI Taxonomy" id="59490"/>
    <lineage>
        <taxon>Eukaryota</taxon>
        <taxon>Viridiplantae</taxon>
        <taxon>Streptophyta</taxon>
        <taxon>Embryophyta</taxon>
        <taxon>Tracheophyta</taxon>
        <taxon>Spermatophyta</taxon>
        <taxon>Magnoliopsida</taxon>
        <taxon>eudicotyledons</taxon>
        <taxon>Gunneridae</taxon>
        <taxon>Pentapetalae</taxon>
        <taxon>rosids</taxon>
        <taxon>fabids</taxon>
        <taxon>Rosales</taxon>
        <taxon>Rosaceae</taxon>
        <taxon>Rosoideae</taxon>
        <taxon>Rosoideae incertae sedis</taxon>
        <taxon>Rubus</taxon>
    </lineage>
</organism>
<dbReference type="InterPro" id="IPR004255">
    <property type="entry name" value="O-acyltransferase_WSD1_N"/>
</dbReference>
<evidence type="ECO:0000256" key="1">
    <source>
        <dbReference type="ARBA" id="ARBA00004162"/>
    </source>
</evidence>
<feature type="domain" description="O-acyltransferase WSD1-like N-terminal" evidence="11">
    <location>
        <begin position="10"/>
        <end position="169"/>
    </location>
</feature>
<evidence type="ECO:0000313" key="13">
    <source>
        <dbReference type="EMBL" id="KAK9939531.1"/>
    </source>
</evidence>
<evidence type="ECO:0000256" key="6">
    <source>
        <dbReference type="ARBA" id="ARBA00022824"/>
    </source>
</evidence>
<comment type="caution">
    <text evidence="13">The sequence shown here is derived from an EMBL/GenBank/DDBJ whole genome shotgun (WGS) entry which is preliminary data.</text>
</comment>
<evidence type="ECO:0000256" key="7">
    <source>
        <dbReference type="ARBA" id="ARBA00023315"/>
    </source>
</evidence>
<dbReference type="PANTHER" id="PTHR31650:SF34">
    <property type="entry name" value="O-ACYLTRANSFERASE WSD1-LIKE ISOFORM X1"/>
    <property type="match status" value="1"/>
</dbReference>
<evidence type="ECO:0000256" key="9">
    <source>
        <dbReference type="ARBA" id="ARBA00047604"/>
    </source>
</evidence>
<gene>
    <name evidence="13" type="ORF">M0R45_016225</name>
</gene>
<name>A0AAW1XT03_RUBAR</name>
<evidence type="ECO:0000256" key="3">
    <source>
        <dbReference type="ARBA" id="ARBA00004771"/>
    </source>
</evidence>
<comment type="pathway">
    <text evidence="3">Glycerolipid metabolism; triacylglycerol biosynthesis.</text>
</comment>
<comment type="catalytic activity">
    <reaction evidence="9">
        <text>a long chain fatty alcohol + a fatty acyl-CoA = a long-chain alcohol wax ester + CoA</text>
        <dbReference type="Rhea" id="RHEA:38443"/>
        <dbReference type="ChEBI" id="CHEBI:17135"/>
        <dbReference type="ChEBI" id="CHEBI:57287"/>
        <dbReference type="ChEBI" id="CHEBI:77636"/>
        <dbReference type="ChEBI" id="CHEBI:235323"/>
        <dbReference type="EC" id="2.3.1.75"/>
    </reaction>
</comment>
<evidence type="ECO:0000256" key="10">
    <source>
        <dbReference type="ARBA" id="ARBA00048109"/>
    </source>
</evidence>
<evidence type="ECO:0000313" key="14">
    <source>
        <dbReference type="Proteomes" id="UP001457282"/>
    </source>
</evidence>
<evidence type="ECO:0000256" key="5">
    <source>
        <dbReference type="ARBA" id="ARBA00022679"/>
    </source>
</evidence>
<dbReference type="GO" id="GO:0047196">
    <property type="term" value="F:long-chain-alcohol O-fatty-acyltransferase activity"/>
    <property type="evidence" value="ECO:0007669"/>
    <property type="project" value="UniProtKB-EC"/>
</dbReference>
<dbReference type="GO" id="GO:0005886">
    <property type="term" value="C:plasma membrane"/>
    <property type="evidence" value="ECO:0007669"/>
    <property type="project" value="UniProtKB-SubCell"/>
</dbReference>
<feature type="domain" description="O-acyltransferase WSD1 C-terminal" evidence="12">
    <location>
        <begin position="223"/>
        <end position="281"/>
    </location>
</feature>
<dbReference type="InterPro" id="IPR009721">
    <property type="entry name" value="O-acyltransferase_WSD1_C"/>
</dbReference>
<keyword evidence="6" id="KW-0256">Endoplasmic reticulum</keyword>
<dbReference type="Proteomes" id="UP001457282">
    <property type="component" value="Unassembled WGS sequence"/>
</dbReference>
<comment type="pathway">
    <text evidence="4">Lipid metabolism.</text>
</comment>
<dbReference type="GO" id="GO:0005789">
    <property type="term" value="C:endoplasmic reticulum membrane"/>
    <property type="evidence" value="ECO:0007669"/>
    <property type="project" value="UniProtKB-SubCell"/>
</dbReference>
<dbReference type="GO" id="GO:0004144">
    <property type="term" value="F:diacylglycerol O-acyltransferase activity"/>
    <property type="evidence" value="ECO:0007669"/>
    <property type="project" value="UniProtKB-EC"/>
</dbReference>